<dbReference type="Pfam" id="PF13306">
    <property type="entry name" value="LRR_5"/>
    <property type="match status" value="2"/>
</dbReference>
<keyword evidence="2" id="KW-1185">Reference proteome</keyword>
<dbReference type="AlphaFoldDB" id="A0A397S789"/>
<name>A0A397S789_9MOLU</name>
<dbReference type="InterPro" id="IPR026906">
    <property type="entry name" value="LRR_5"/>
</dbReference>
<protein>
    <submittedName>
        <fullName evidence="1">Leucine rich repeat (LRR) protein</fullName>
    </submittedName>
</protein>
<sequence length="285" mass="31552">MNKLNKAIYTLMAGFCLCTLTSCSSYELLYEYYDDLDGYIVYSQESTVSRYNLMDSIQIAGLYAYKPVLGISSYTFYKCSNLRNVALPSNIKQIGAYSFSECHSLASIYFPKSLEVIDSCAFKGCALNKVNIPANVNHIGTGAFADCPLEEITIDYNNSLFDTTKDINAIIHLEDKRLISGCKNTVIPDYVKTIGAYSFYGTTLEHIDIPASVEEILNYAFYNCDSLSEIDIPSTVKCIEDKAFSSNTKVNYSGTISEFLGIYQCTESGAKGLTITCSDGSYTYS</sequence>
<dbReference type="InterPro" id="IPR032675">
    <property type="entry name" value="LRR_dom_sf"/>
</dbReference>
<dbReference type="Proteomes" id="UP000266506">
    <property type="component" value="Unassembled WGS sequence"/>
</dbReference>
<dbReference type="InParanoid" id="A0A397S789"/>
<accession>A0A397S789</accession>
<evidence type="ECO:0000313" key="1">
    <source>
        <dbReference type="EMBL" id="RIA78144.1"/>
    </source>
</evidence>
<proteinExistence type="predicted"/>
<dbReference type="SUPFAM" id="SSF52058">
    <property type="entry name" value="L domain-like"/>
    <property type="match status" value="1"/>
</dbReference>
<dbReference type="Gene3D" id="3.80.10.10">
    <property type="entry name" value="Ribonuclease Inhibitor"/>
    <property type="match status" value="2"/>
</dbReference>
<dbReference type="PROSITE" id="PS51257">
    <property type="entry name" value="PROKAR_LIPOPROTEIN"/>
    <property type="match status" value="1"/>
</dbReference>
<dbReference type="PANTHER" id="PTHR45661:SF3">
    <property type="entry name" value="IG-LIKE DOMAIN-CONTAINING PROTEIN"/>
    <property type="match status" value="1"/>
</dbReference>
<dbReference type="RefSeq" id="WP_119015623.1">
    <property type="nucleotide sequence ID" value="NZ_QXEV01000003.1"/>
</dbReference>
<dbReference type="OrthoDB" id="1824882at2"/>
<dbReference type="EMBL" id="QXEV01000003">
    <property type="protein sequence ID" value="RIA78144.1"/>
    <property type="molecule type" value="Genomic_DNA"/>
</dbReference>
<reference evidence="1 2" key="1">
    <citation type="submission" date="2018-08" db="EMBL/GenBank/DDBJ databases">
        <title>Genomic Encyclopedia of Archaeal and Bacterial Type Strains, Phase II (KMG-II): from individual species to whole genera.</title>
        <authorList>
            <person name="Goeker M."/>
        </authorList>
    </citation>
    <scope>NUCLEOTIDE SEQUENCE [LARGE SCALE GENOMIC DNA]</scope>
    <source>
        <strain evidence="1 2">ATCC 27112</strain>
    </source>
</reference>
<dbReference type="InterPro" id="IPR053139">
    <property type="entry name" value="Surface_bspA-like"/>
</dbReference>
<organism evidence="1 2">
    <name type="scientific">Anaeroplasma bactoclasticum</name>
    <dbReference type="NCBI Taxonomy" id="2088"/>
    <lineage>
        <taxon>Bacteria</taxon>
        <taxon>Bacillati</taxon>
        <taxon>Mycoplasmatota</taxon>
        <taxon>Mollicutes</taxon>
        <taxon>Anaeroplasmatales</taxon>
        <taxon>Anaeroplasmataceae</taxon>
        <taxon>Anaeroplasma</taxon>
    </lineage>
</organism>
<evidence type="ECO:0000313" key="2">
    <source>
        <dbReference type="Proteomes" id="UP000266506"/>
    </source>
</evidence>
<dbReference type="PANTHER" id="PTHR45661">
    <property type="entry name" value="SURFACE ANTIGEN"/>
    <property type="match status" value="1"/>
</dbReference>
<comment type="caution">
    <text evidence="1">The sequence shown here is derived from an EMBL/GenBank/DDBJ whole genome shotgun (WGS) entry which is preliminary data.</text>
</comment>
<gene>
    <name evidence="1" type="ORF">EI71_00456</name>
</gene>